<evidence type="ECO:0000313" key="1">
    <source>
        <dbReference type="EMBL" id="MBB6124438.1"/>
    </source>
</evidence>
<dbReference type="Proteomes" id="UP000552700">
    <property type="component" value="Unassembled WGS sequence"/>
</dbReference>
<protein>
    <submittedName>
        <fullName evidence="1">Uncharacterized protein</fullName>
    </submittedName>
</protein>
<gene>
    <name evidence="1" type="ORF">FHS92_002183</name>
</gene>
<dbReference type="EMBL" id="JACIJP010000003">
    <property type="protein sequence ID" value="MBB6124438.1"/>
    <property type="molecule type" value="Genomic_DNA"/>
</dbReference>
<evidence type="ECO:0000313" key="2">
    <source>
        <dbReference type="Proteomes" id="UP000552700"/>
    </source>
</evidence>
<organism evidence="1 2">
    <name type="scientific">Sphingobium subterraneum</name>
    <dbReference type="NCBI Taxonomy" id="627688"/>
    <lineage>
        <taxon>Bacteria</taxon>
        <taxon>Pseudomonadati</taxon>
        <taxon>Pseudomonadota</taxon>
        <taxon>Alphaproteobacteria</taxon>
        <taxon>Sphingomonadales</taxon>
        <taxon>Sphingomonadaceae</taxon>
        <taxon>Sphingobium</taxon>
    </lineage>
</organism>
<reference evidence="1 2" key="1">
    <citation type="submission" date="2020-08" db="EMBL/GenBank/DDBJ databases">
        <title>Genomic Encyclopedia of Type Strains, Phase IV (KMG-IV): sequencing the most valuable type-strain genomes for metagenomic binning, comparative biology and taxonomic classification.</title>
        <authorList>
            <person name="Goeker M."/>
        </authorList>
    </citation>
    <scope>NUCLEOTIDE SEQUENCE [LARGE SCALE GENOMIC DNA]</scope>
    <source>
        <strain evidence="1 2">DSM 102255</strain>
    </source>
</reference>
<keyword evidence="2" id="KW-1185">Reference proteome</keyword>
<dbReference type="AlphaFoldDB" id="A0A841J7A6"/>
<comment type="caution">
    <text evidence="1">The sequence shown here is derived from an EMBL/GenBank/DDBJ whole genome shotgun (WGS) entry which is preliminary data.</text>
</comment>
<sequence>MDGKDLQFLRPFQTVGGVNLTHAKARSFTCYHRVCCPIVAPAEFDKVMPKLSPAILKQYSCRCSDIG</sequence>
<name>A0A841J7A6_9SPHN</name>
<proteinExistence type="predicted"/>
<accession>A0A841J7A6</accession>